<dbReference type="Proteomes" id="UP000254331">
    <property type="component" value="Unassembled WGS sequence"/>
</dbReference>
<gene>
    <name evidence="2" type="primary">ubiE_2</name>
    <name evidence="2" type="ORF">NCTC10376_03586</name>
</gene>
<organism evidence="2 3">
    <name type="scientific">Proteus vulgaris</name>
    <dbReference type="NCBI Taxonomy" id="585"/>
    <lineage>
        <taxon>Bacteria</taxon>
        <taxon>Pseudomonadati</taxon>
        <taxon>Pseudomonadota</taxon>
        <taxon>Gammaproteobacteria</taxon>
        <taxon>Enterobacterales</taxon>
        <taxon>Morganellaceae</taxon>
        <taxon>Proteus</taxon>
    </lineage>
</organism>
<dbReference type="EMBL" id="UGTW01000001">
    <property type="protein sequence ID" value="SUC17635.1"/>
    <property type="molecule type" value="Genomic_DNA"/>
</dbReference>
<dbReference type="Gene3D" id="3.40.50.150">
    <property type="entry name" value="Vaccinia Virus protein VP39"/>
    <property type="match status" value="1"/>
</dbReference>
<sequence length="261" mass="29302">METQTTTQTLSQEQPKAGHTFLASLGKTRLRPGGVEASDWLINNGHFTSSSQVLEIACNMATTSIEIAQKYGCHIIAVDMDEKALANAQHNVESAQLSHLIQLTKANALSLPFPDNSFDVVLNEAMLTMYADKAKAKLVKEYYRVLKPGGLLLTHDIMKINNDVDKDDLIGVVKSNVAPMFKQEWHDLFITTGFLEVKIKSGNMSLMSPIGLIHDEGLFRTAKIIKNGLKNKQNRQRFLSMFRFFRENRHNLNYIACCSKK</sequence>
<dbReference type="CDD" id="cd02440">
    <property type="entry name" value="AdoMet_MTases"/>
    <property type="match status" value="1"/>
</dbReference>
<evidence type="ECO:0000259" key="1">
    <source>
        <dbReference type="Pfam" id="PF13649"/>
    </source>
</evidence>
<reference evidence="2 3" key="1">
    <citation type="submission" date="2018-06" db="EMBL/GenBank/DDBJ databases">
        <authorList>
            <consortium name="Pathogen Informatics"/>
            <person name="Doyle S."/>
        </authorList>
    </citation>
    <scope>NUCLEOTIDE SEQUENCE [LARGE SCALE GENOMIC DNA]</scope>
    <source>
        <strain evidence="2 3">NCTC10376</strain>
    </source>
</reference>
<dbReference type="RefSeq" id="WP_036936314.1">
    <property type="nucleotide sequence ID" value="NZ_CABMNT010000001.1"/>
</dbReference>
<feature type="domain" description="Methyltransferase" evidence="1">
    <location>
        <begin position="53"/>
        <end position="150"/>
    </location>
</feature>
<dbReference type="PANTHER" id="PTHR44068:SF11">
    <property type="entry name" value="GERANYL DIPHOSPHATE 2-C-METHYLTRANSFERASE"/>
    <property type="match status" value="1"/>
</dbReference>
<dbReference type="InterPro" id="IPR029063">
    <property type="entry name" value="SAM-dependent_MTases_sf"/>
</dbReference>
<dbReference type="Pfam" id="PF13649">
    <property type="entry name" value="Methyltransf_25"/>
    <property type="match status" value="1"/>
</dbReference>
<evidence type="ECO:0000313" key="3">
    <source>
        <dbReference type="Proteomes" id="UP000254331"/>
    </source>
</evidence>
<keyword evidence="2" id="KW-0489">Methyltransferase</keyword>
<proteinExistence type="predicted"/>
<accession>A0A379FDF1</accession>
<dbReference type="InterPro" id="IPR041698">
    <property type="entry name" value="Methyltransf_25"/>
</dbReference>
<keyword evidence="2" id="KW-0830">Ubiquinone</keyword>
<keyword evidence="2" id="KW-0808">Transferase</keyword>
<dbReference type="EC" id="2.1.1.156" evidence="2"/>
<dbReference type="OrthoDB" id="529208at2"/>
<dbReference type="GO" id="GO:0032259">
    <property type="term" value="P:methylation"/>
    <property type="evidence" value="ECO:0007669"/>
    <property type="project" value="UniProtKB-KW"/>
</dbReference>
<dbReference type="GO" id="GO:0008168">
    <property type="term" value="F:methyltransferase activity"/>
    <property type="evidence" value="ECO:0007669"/>
    <property type="project" value="UniProtKB-KW"/>
</dbReference>
<dbReference type="SUPFAM" id="SSF53335">
    <property type="entry name" value="S-adenosyl-L-methionine-dependent methyltransferases"/>
    <property type="match status" value="1"/>
</dbReference>
<dbReference type="AlphaFoldDB" id="A0A379FDF1"/>
<evidence type="ECO:0000313" key="2">
    <source>
        <dbReference type="EMBL" id="SUC17635.1"/>
    </source>
</evidence>
<name>A0A379FDF1_PROVU</name>
<dbReference type="GeneID" id="93394094"/>
<dbReference type="PANTHER" id="PTHR44068">
    <property type="entry name" value="ZGC:194242"/>
    <property type="match status" value="1"/>
</dbReference>
<dbReference type="InterPro" id="IPR050447">
    <property type="entry name" value="Erg6_SMT_methyltransf"/>
</dbReference>
<protein>
    <submittedName>
        <fullName evidence="2">Ubiquinone/menaquinone biosynthesis methyltransferase</fullName>
        <ecNumber evidence="2">2.1.1.156</ecNumber>
    </submittedName>
</protein>